<feature type="compositionally biased region" description="Gly residues" evidence="1">
    <location>
        <begin position="183"/>
        <end position="198"/>
    </location>
</feature>
<evidence type="ECO:0000313" key="2">
    <source>
        <dbReference type="EMBL" id="GMI37188.1"/>
    </source>
</evidence>
<organism evidence="2 3">
    <name type="scientific">Triparma retinervis</name>
    <dbReference type="NCBI Taxonomy" id="2557542"/>
    <lineage>
        <taxon>Eukaryota</taxon>
        <taxon>Sar</taxon>
        <taxon>Stramenopiles</taxon>
        <taxon>Ochrophyta</taxon>
        <taxon>Bolidophyceae</taxon>
        <taxon>Parmales</taxon>
        <taxon>Triparmaceae</taxon>
        <taxon>Triparma</taxon>
    </lineage>
</organism>
<feature type="region of interest" description="Disordered" evidence="1">
    <location>
        <begin position="1"/>
        <end position="34"/>
    </location>
</feature>
<feature type="region of interest" description="Disordered" evidence="1">
    <location>
        <begin position="177"/>
        <end position="198"/>
    </location>
</feature>
<dbReference type="OrthoDB" id="198469at2759"/>
<keyword evidence="3" id="KW-1185">Reference proteome</keyword>
<reference evidence="2" key="1">
    <citation type="submission" date="2022-07" db="EMBL/GenBank/DDBJ databases">
        <title>Genome analysis of Parmales, a sister group of diatoms, reveals the evolutionary specialization of diatoms from phago-mixotrophs to photoautotrophs.</title>
        <authorList>
            <person name="Ban H."/>
            <person name="Sato S."/>
            <person name="Yoshikawa S."/>
            <person name="Kazumasa Y."/>
            <person name="Nakamura Y."/>
            <person name="Ichinomiya M."/>
            <person name="Saitoh K."/>
            <person name="Sato N."/>
            <person name="Blanc-Mathieu R."/>
            <person name="Endo H."/>
            <person name="Kuwata A."/>
            <person name="Ogata H."/>
        </authorList>
    </citation>
    <scope>NUCLEOTIDE SEQUENCE</scope>
</reference>
<evidence type="ECO:0000313" key="3">
    <source>
        <dbReference type="Proteomes" id="UP001165082"/>
    </source>
</evidence>
<gene>
    <name evidence="2" type="ORF">TrRE_jg6182</name>
</gene>
<sequence length="198" mass="19901">MSPPAATTSATDDDLKLDDGEGDEGDVSQSSVEQVIPLDKLKNGATQAMAGFSWFASTVSQAAVEAKKNLDNNPTYQSSVAGLNAQLDKARQSEVGRKASEATNVMVAGIVGVGEQVGKTTVQGVTYVKENAAPAASTAMESTRKFAEDVGEKTIPVVKSGFAVCTQKAGEAVESAKKAVDGARGGGGGDSAGGAAGS</sequence>
<proteinExistence type="predicted"/>
<feature type="compositionally biased region" description="Polar residues" evidence="1">
    <location>
        <begin position="1"/>
        <end position="10"/>
    </location>
</feature>
<dbReference type="Proteomes" id="UP001165082">
    <property type="component" value="Unassembled WGS sequence"/>
</dbReference>
<dbReference type="EMBL" id="BRXZ01007966">
    <property type="protein sequence ID" value="GMI37188.1"/>
    <property type="molecule type" value="Genomic_DNA"/>
</dbReference>
<accession>A0A9W7G8J1</accession>
<protein>
    <submittedName>
        <fullName evidence="2">Uncharacterized protein</fullName>
    </submittedName>
</protein>
<name>A0A9W7G8J1_9STRA</name>
<comment type="caution">
    <text evidence="2">The sequence shown here is derived from an EMBL/GenBank/DDBJ whole genome shotgun (WGS) entry which is preliminary data.</text>
</comment>
<evidence type="ECO:0000256" key="1">
    <source>
        <dbReference type="SAM" id="MobiDB-lite"/>
    </source>
</evidence>
<dbReference type="AlphaFoldDB" id="A0A9W7G8J1"/>